<dbReference type="InterPro" id="IPR024082">
    <property type="entry name" value="PRODH_PutA_dom_II"/>
</dbReference>
<keyword evidence="10" id="KW-1185">Reference proteome</keyword>
<dbReference type="SUPFAM" id="SSF81935">
    <property type="entry name" value="N-terminal domain of bifunctional PutA protein"/>
    <property type="match status" value="1"/>
</dbReference>
<evidence type="ECO:0000256" key="2">
    <source>
        <dbReference type="ARBA" id="ARBA00023002"/>
    </source>
</evidence>
<protein>
    <recommendedName>
        <fullName evidence="5">Bifunctional protein PutA</fullName>
    </recommendedName>
    <domain>
        <recommendedName>
            <fullName evidence="5">Proline dehydrogenase</fullName>
            <ecNumber evidence="5">1.5.5.2</ecNumber>
        </recommendedName>
        <alternativeName>
            <fullName evidence="5">Proline oxidase</fullName>
        </alternativeName>
    </domain>
    <domain>
        <recommendedName>
            <fullName evidence="5">Delta-1-pyrroline-5-carboxylate dehydrogenase</fullName>
            <shortName evidence="5">P5C dehydrogenase</shortName>
            <ecNumber evidence="5">1.2.1.88</ecNumber>
        </recommendedName>
        <alternativeName>
            <fullName evidence="5">L-glutamate gamma-semialdehyde dehydrogenase</fullName>
        </alternativeName>
    </domain>
</protein>
<dbReference type="Proteomes" id="UP001500547">
    <property type="component" value="Unassembled WGS sequence"/>
</dbReference>
<dbReference type="EMBL" id="BAABLD010000005">
    <property type="protein sequence ID" value="GAA5161535.1"/>
    <property type="molecule type" value="Genomic_DNA"/>
</dbReference>
<keyword evidence="5" id="KW-0285">Flavoprotein</keyword>
<dbReference type="NCBIfam" id="TIGR01238">
    <property type="entry name" value="D1pyr5carbox3"/>
    <property type="match status" value="1"/>
</dbReference>
<comment type="catalytic activity">
    <reaction evidence="5">
        <text>L-proline + a quinone = (S)-1-pyrroline-5-carboxylate + a quinol + H(+)</text>
        <dbReference type="Rhea" id="RHEA:23784"/>
        <dbReference type="ChEBI" id="CHEBI:15378"/>
        <dbReference type="ChEBI" id="CHEBI:17388"/>
        <dbReference type="ChEBI" id="CHEBI:24646"/>
        <dbReference type="ChEBI" id="CHEBI:60039"/>
        <dbReference type="ChEBI" id="CHEBI:132124"/>
        <dbReference type="EC" id="1.5.5.2"/>
    </reaction>
</comment>
<gene>
    <name evidence="9" type="primary">putA</name>
    <name evidence="9" type="ORF">GCM10025770_10900</name>
</gene>
<dbReference type="InterPro" id="IPR025703">
    <property type="entry name" value="Bifunct_PutA"/>
</dbReference>
<dbReference type="InterPro" id="IPR002872">
    <property type="entry name" value="Proline_DH_dom"/>
</dbReference>
<proteinExistence type="inferred from homology"/>
<dbReference type="InterPro" id="IPR029041">
    <property type="entry name" value="FAD-linked_oxidoreductase-like"/>
</dbReference>
<feature type="domain" description="Aldehyde dehydrogenase" evidence="6">
    <location>
        <begin position="521"/>
        <end position="964"/>
    </location>
</feature>
<comment type="similarity">
    <text evidence="5">In the N-terminal section; belongs to the proline dehydrogenase family.</text>
</comment>
<dbReference type="Gene3D" id="3.20.20.220">
    <property type="match status" value="1"/>
</dbReference>
<evidence type="ECO:0000256" key="4">
    <source>
        <dbReference type="ARBA" id="ARBA00048142"/>
    </source>
</evidence>
<comment type="catalytic activity">
    <reaction evidence="4 5">
        <text>L-glutamate 5-semialdehyde + NAD(+) + H2O = L-glutamate + NADH + 2 H(+)</text>
        <dbReference type="Rhea" id="RHEA:30235"/>
        <dbReference type="ChEBI" id="CHEBI:15377"/>
        <dbReference type="ChEBI" id="CHEBI:15378"/>
        <dbReference type="ChEBI" id="CHEBI:29985"/>
        <dbReference type="ChEBI" id="CHEBI:57540"/>
        <dbReference type="ChEBI" id="CHEBI:57945"/>
        <dbReference type="ChEBI" id="CHEBI:58066"/>
        <dbReference type="EC" id="1.2.1.88"/>
    </reaction>
</comment>
<dbReference type="SUPFAM" id="SSF51730">
    <property type="entry name" value="FAD-linked oxidoreductase"/>
    <property type="match status" value="1"/>
</dbReference>
<dbReference type="PANTHER" id="PTHR42862">
    <property type="entry name" value="DELTA-1-PYRROLINE-5-CARBOXYLATE DEHYDROGENASE 1, ISOFORM A-RELATED"/>
    <property type="match status" value="1"/>
</dbReference>
<dbReference type="InterPro" id="IPR016163">
    <property type="entry name" value="Ald_DH_C"/>
</dbReference>
<dbReference type="InterPro" id="IPR016162">
    <property type="entry name" value="Ald_DH_N"/>
</dbReference>
<dbReference type="EC" id="1.5.5.2" evidence="5"/>
<keyword evidence="5" id="KW-0804">Transcription</keyword>
<dbReference type="Pfam" id="PF14850">
    <property type="entry name" value="Pro_dh-DNA_bdg"/>
    <property type="match status" value="1"/>
</dbReference>
<dbReference type="Pfam" id="PF01619">
    <property type="entry name" value="Pro_dh"/>
    <property type="match status" value="1"/>
</dbReference>
<comment type="function">
    <text evidence="5">Oxidizes proline to glutamate for use as a carbon and nitrogen source.</text>
</comment>
<dbReference type="InterPro" id="IPR005933">
    <property type="entry name" value="PutA_C"/>
</dbReference>
<evidence type="ECO:0000259" key="7">
    <source>
        <dbReference type="Pfam" id="PF01619"/>
    </source>
</evidence>
<keyword evidence="5" id="KW-0274">FAD</keyword>
<evidence type="ECO:0000256" key="1">
    <source>
        <dbReference type="ARBA" id="ARBA00004786"/>
    </source>
</evidence>
<dbReference type="RefSeq" id="WP_345531861.1">
    <property type="nucleotide sequence ID" value="NZ_BAABLD010000005.1"/>
</dbReference>
<comment type="cofactor">
    <cofactor evidence="5">
        <name>FAD</name>
        <dbReference type="ChEBI" id="CHEBI:57692"/>
    </cofactor>
</comment>
<evidence type="ECO:0000313" key="9">
    <source>
        <dbReference type="EMBL" id="GAA5161535.1"/>
    </source>
</evidence>
<dbReference type="PANTHER" id="PTHR42862:SF1">
    <property type="entry name" value="DELTA-1-PYRROLINE-5-CARBOXYLATE DEHYDROGENASE 2, ISOFORM A-RELATED"/>
    <property type="match status" value="1"/>
</dbReference>
<dbReference type="CDD" id="cd07125">
    <property type="entry name" value="ALDH_PutA-P5CDH"/>
    <property type="match status" value="1"/>
</dbReference>
<dbReference type="Gene3D" id="3.40.309.10">
    <property type="entry name" value="Aldehyde Dehydrogenase, Chain A, domain 2"/>
    <property type="match status" value="1"/>
</dbReference>
<comment type="pathway">
    <text evidence="5">Amino-acid degradation; L-proline degradation into L-glutamate; L-glutamate from L-proline: step 1/2.</text>
</comment>
<dbReference type="InterPro" id="IPR050485">
    <property type="entry name" value="Proline_metab_enzyme"/>
</dbReference>
<evidence type="ECO:0000256" key="3">
    <source>
        <dbReference type="ARBA" id="ARBA00023027"/>
    </source>
</evidence>
<feature type="domain" description="Proline dehydrogenase" evidence="7">
    <location>
        <begin position="168"/>
        <end position="461"/>
    </location>
</feature>
<keyword evidence="2 5" id="KW-0560">Oxidoreductase</keyword>
<keyword evidence="5" id="KW-0678">Repressor</keyword>
<dbReference type="SUPFAM" id="SSF53720">
    <property type="entry name" value="ALDH-like"/>
    <property type="match status" value="1"/>
</dbReference>
<keyword evidence="5" id="KW-0805">Transcription regulation</keyword>
<evidence type="ECO:0000313" key="10">
    <source>
        <dbReference type="Proteomes" id="UP001500547"/>
    </source>
</evidence>
<dbReference type="InterPro" id="IPR024089">
    <property type="entry name" value="PRODH_PutA_dom_I/II"/>
</dbReference>
<dbReference type="Gene3D" id="1.20.5.460">
    <property type="entry name" value="Single helix bin"/>
    <property type="match status" value="1"/>
</dbReference>
<dbReference type="Pfam" id="PF00171">
    <property type="entry name" value="Aldedh"/>
    <property type="match status" value="1"/>
</dbReference>
<dbReference type="InterPro" id="IPR016161">
    <property type="entry name" value="Ald_DH/histidinol_DH"/>
</dbReference>
<evidence type="ECO:0000259" key="6">
    <source>
        <dbReference type="Pfam" id="PF00171"/>
    </source>
</evidence>
<dbReference type="EC" id="1.2.1.88" evidence="5"/>
<name>A0ABP9QGF5_9RHOO</name>
<keyword evidence="5" id="KW-0238">DNA-binding</keyword>
<comment type="caution">
    <text evidence="9">The sequence shown here is derived from an EMBL/GenBank/DDBJ whole genome shotgun (WGS) entry which is preliminary data.</text>
</comment>
<dbReference type="InterPro" id="IPR016160">
    <property type="entry name" value="Ald_DH_CS_CYS"/>
</dbReference>
<dbReference type="Gene3D" id="3.40.605.10">
    <property type="entry name" value="Aldehyde Dehydrogenase, Chain A, domain 1"/>
    <property type="match status" value="1"/>
</dbReference>
<organism evidence="9 10">
    <name type="scientific">Viridibacterium curvum</name>
    <dbReference type="NCBI Taxonomy" id="1101404"/>
    <lineage>
        <taxon>Bacteria</taxon>
        <taxon>Pseudomonadati</taxon>
        <taxon>Pseudomonadota</taxon>
        <taxon>Betaproteobacteria</taxon>
        <taxon>Rhodocyclales</taxon>
        <taxon>Rhodocyclaceae</taxon>
        <taxon>Viridibacterium</taxon>
    </lineage>
</organism>
<evidence type="ECO:0000259" key="8">
    <source>
        <dbReference type="Pfam" id="PF14850"/>
    </source>
</evidence>
<feature type="domain" description="Proline dehydrogenase PutA" evidence="8">
    <location>
        <begin position="51"/>
        <end position="153"/>
    </location>
</feature>
<accession>A0ABP9QGF5</accession>
<reference evidence="10" key="1">
    <citation type="journal article" date="2019" name="Int. J. Syst. Evol. Microbiol.">
        <title>The Global Catalogue of Microorganisms (GCM) 10K type strain sequencing project: providing services to taxonomists for standard genome sequencing and annotation.</title>
        <authorList>
            <consortium name="The Broad Institute Genomics Platform"/>
            <consortium name="The Broad Institute Genome Sequencing Center for Infectious Disease"/>
            <person name="Wu L."/>
            <person name="Ma J."/>
        </authorList>
    </citation>
    <scope>NUCLEOTIDE SEQUENCE [LARGE SCALE GENOMIC DNA]</scope>
    <source>
        <strain evidence="10">JCM 18715</strain>
    </source>
</reference>
<dbReference type="PIRSF" id="PIRSF000197">
    <property type="entry name" value="Bifunct_PutA"/>
    <property type="match status" value="1"/>
</dbReference>
<comment type="pathway">
    <text evidence="1 5">Amino-acid degradation; L-proline degradation into L-glutamate; L-glutamate from L-proline: step 2/2.</text>
</comment>
<dbReference type="PROSITE" id="PS00070">
    <property type="entry name" value="ALDEHYDE_DEHYDR_CYS"/>
    <property type="match status" value="1"/>
</dbReference>
<dbReference type="InterPro" id="IPR015590">
    <property type="entry name" value="Aldehyde_DH_dom"/>
</dbReference>
<comment type="similarity">
    <text evidence="5">In the C-terminal section; belongs to the aldehyde dehydrogenase family.</text>
</comment>
<keyword evidence="5" id="KW-0642">Proline metabolism</keyword>
<sequence>MRLPSPYRDEQGVVADRLIQLGSRLDWMQATRPAHDWVREVRAHPPPFWAMERLLHEFPISSAEGLALMRLAEALSRIPDLETAIALTADQLGRADFGAGHDSLLGQISAMAMKLSRQCLPEEGEHQGLWQRLGARSVVAAGLRAVQLLGTQFVMGETIEAAQRAAQTQRKDQPALRFSYDMLGEAARTAADAQRYLDSYRAAIDKLASARTAGASCREQDGISIKLSALHPRYEWAQAGRVMNELVPRVWSLCEQAAAANMNLTIDAEEVERLEISLDVFEALLQKIARHTPHWHGFGLAMQAYQTRALDLVDHVILLAQRHDVKLMCRLVKGAYWDSEIKRAQELGLAHYPVFTHKVHTDISYLACAARLLEAPDRIFPQFATHNAGSIAALVQMARDAEAPFELQRLHGMGEGVYREVLKTLPLNCRVYAPVGAHRDLLAYLVRRLLENGANASFVHQLADESVSSETLLQSPLQLQQGHNLPLPPQLYGAQRRNSAGLDLAEAETRDTLGDALTTLPVVVVQMDEAGKVEPAMQRARAAFPAWAARPVDERAAMLQAAAERLELGLPRFAALLVQEARKCWPDAIAEVRETIDFLRYYANEALRLQAPQAMPGPTGERNTLQLRARGVWVAISPWNFPLAIFTGQIAAALVTGNCVVAKPAEQTPRVATEMLSLLHAAGVPTSVLQMLHGTGETVGAALVAHPGVDGVVFTGSTSVAKGIQRALAARDGPIVPLIAETGGINAMLVDASALPEQVADAVLQSAFRSAGQRCSALRLLCLHEGIAARVLELVVGAASELRAGDPADFATDVGPLIDSEAFINVKRHIGRLRERGRVLLAPSVPAQPHHLVAAHVFEISNVADATHEIFGPVLQVVRWKGDPAAVIDAINALGYGLTLGIHTRIDRRAAALAARSRAGNVYVNRNMIGAVVGVQPFGGEALSGTGPKAGGPHYLLRFCSEQVVTINTAAAGGNASLLGNPQDAGDSR</sequence>
<keyword evidence="3 5" id="KW-0520">NAD</keyword>
<evidence type="ECO:0000256" key="5">
    <source>
        <dbReference type="PIRNR" id="PIRNR000197"/>
    </source>
</evidence>